<dbReference type="CDD" id="cd02440">
    <property type="entry name" value="AdoMet_MTases"/>
    <property type="match status" value="1"/>
</dbReference>
<dbReference type="GO" id="GO:0005737">
    <property type="term" value="C:cytoplasm"/>
    <property type="evidence" value="ECO:0007669"/>
    <property type="project" value="UniProtKB-SubCell"/>
</dbReference>
<keyword evidence="6" id="KW-0489">Methyltransferase</keyword>
<comment type="subcellular location">
    <subcellularLocation>
        <location evidence="1">Cytoplasm</location>
    </subcellularLocation>
</comment>
<evidence type="ECO:0000256" key="7">
    <source>
        <dbReference type="ARBA" id="ARBA00022679"/>
    </source>
</evidence>
<reference evidence="12" key="1">
    <citation type="journal article" date="2014" name="Int. J. Syst. Evol. Microbiol.">
        <title>Complete genome sequence of Corynebacterium casei LMG S-19264T (=DSM 44701T), isolated from a smear-ripened cheese.</title>
        <authorList>
            <consortium name="US DOE Joint Genome Institute (JGI-PGF)"/>
            <person name="Walter F."/>
            <person name="Albersmeier A."/>
            <person name="Kalinowski J."/>
            <person name="Ruckert C."/>
        </authorList>
    </citation>
    <scope>NUCLEOTIDE SEQUENCE</scope>
    <source>
        <strain evidence="12">JCM 4988</strain>
    </source>
</reference>
<dbReference type="Proteomes" id="UP000630936">
    <property type="component" value="Unassembled WGS sequence"/>
</dbReference>
<evidence type="ECO:0000256" key="9">
    <source>
        <dbReference type="ARBA" id="ARBA00030757"/>
    </source>
</evidence>
<keyword evidence="7" id="KW-0808">Transferase</keyword>
<sequence>MSHLAGRRRLARSMEQRGDWPARSPWIREAVDRLPRDLFAPDRLWRWDGTAYVPVDRGTDPEGWADELYGDPDAAAVTQVTGGVATSSLSCQAIVVDMLDSLRPEPGQRLLELGTGTGWNAALASRRAGPVTTVDVDASLAEAARARLAAHAPGVRTHVGDGARGVPEYAPYDRVIATYAVDRVPWSWVAQTVPGGRIVTPWGRLGHVALTVAADGRSAGGWIQGLAQFMPARATATARATVEADFTTVRARSPQESESPWKRDLTPLRDDWDLVFALRVALPELRFTVAPDADGLNAWLHDGISSWAMLSALPDATTLAHQGGPRRLADELDHAWETWTRLGTPSRFDYGLTVEPDRQYAWAKNADTGPRWDLAPPEAD</sequence>
<evidence type="ECO:0000256" key="2">
    <source>
        <dbReference type="ARBA" id="ARBA00005369"/>
    </source>
</evidence>
<dbReference type="Pfam" id="PF01135">
    <property type="entry name" value="PCMT"/>
    <property type="match status" value="1"/>
</dbReference>
<evidence type="ECO:0000256" key="4">
    <source>
        <dbReference type="ARBA" id="ARBA00013346"/>
    </source>
</evidence>
<dbReference type="PANTHER" id="PTHR11579:SF0">
    <property type="entry name" value="PROTEIN-L-ISOASPARTATE(D-ASPARTATE) O-METHYLTRANSFERASE"/>
    <property type="match status" value="1"/>
</dbReference>
<dbReference type="PANTHER" id="PTHR11579">
    <property type="entry name" value="PROTEIN-L-ISOASPARTATE O-METHYLTRANSFERASE"/>
    <property type="match status" value="1"/>
</dbReference>
<evidence type="ECO:0000256" key="5">
    <source>
        <dbReference type="ARBA" id="ARBA00022490"/>
    </source>
</evidence>
<organism evidence="12 13">
    <name type="scientific">Streptomyces inusitatus</name>
    <dbReference type="NCBI Taxonomy" id="68221"/>
    <lineage>
        <taxon>Bacteria</taxon>
        <taxon>Bacillati</taxon>
        <taxon>Actinomycetota</taxon>
        <taxon>Actinomycetes</taxon>
        <taxon>Kitasatosporales</taxon>
        <taxon>Streptomycetaceae</taxon>
        <taxon>Streptomyces</taxon>
    </lineage>
</organism>
<evidence type="ECO:0000256" key="11">
    <source>
        <dbReference type="ARBA" id="ARBA00031350"/>
    </source>
</evidence>
<gene>
    <name evidence="12" type="primary">pcm</name>
    <name evidence="12" type="ORF">GCM10010387_17050</name>
</gene>
<evidence type="ECO:0000256" key="10">
    <source>
        <dbReference type="ARBA" id="ARBA00031323"/>
    </source>
</evidence>
<dbReference type="EC" id="2.1.1.77" evidence="3"/>
<dbReference type="InterPro" id="IPR000682">
    <property type="entry name" value="PCMT"/>
</dbReference>
<dbReference type="SUPFAM" id="SSF53335">
    <property type="entry name" value="S-adenosyl-L-methionine-dependent methyltransferases"/>
    <property type="match status" value="1"/>
</dbReference>
<evidence type="ECO:0000256" key="6">
    <source>
        <dbReference type="ARBA" id="ARBA00022603"/>
    </source>
</evidence>
<dbReference type="AlphaFoldDB" id="A0A918PXF5"/>
<keyword evidence="13" id="KW-1185">Reference proteome</keyword>
<evidence type="ECO:0000313" key="12">
    <source>
        <dbReference type="EMBL" id="GGZ24291.1"/>
    </source>
</evidence>
<dbReference type="RefSeq" id="WP_190122315.1">
    <property type="nucleotide sequence ID" value="NZ_BMWG01000003.1"/>
</dbReference>
<keyword evidence="8" id="KW-0949">S-adenosyl-L-methionine</keyword>
<reference evidence="12" key="2">
    <citation type="submission" date="2020-09" db="EMBL/GenBank/DDBJ databases">
        <authorList>
            <person name="Sun Q."/>
            <person name="Ohkuma M."/>
        </authorList>
    </citation>
    <scope>NUCLEOTIDE SEQUENCE</scope>
    <source>
        <strain evidence="12">JCM 4988</strain>
    </source>
</reference>
<evidence type="ECO:0000313" key="13">
    <source>
        <dbReference type="Proteomes" id="UP000630936"/>
    </source>
</evidence>
<dbReference type="Gene3D" id="3.40.50.150">
    <property type="entry name" value="Vaccinia Virus protein VP39"/>
    <property type="match status" value="1"/>
</dbReference>
<comment type="similarity">
    <text evidence="2">Belongs to the methyltransferase superfamily. L-isoaspartyl/D-aspartyl protein methyltransferase family.</text>
</comment>
<dbReference type="EMBL" id="BMWG01000003">
    <property type="protein sequence ID" value="GGZ24291.1"/>
    <property type="molecule type" value="Genomic_DNA"/>
</dbReference>
<evidence type="ECO:0000256" key="1">
    <source>
        <dbReference type="ARBA" id="ARBA00004496"/>
    </source>
</evidence>
<accession>A0A918PXF5</accession>
<evidence type="ECO:0000256" key="3">
    <source>
        <dbReference type="ARBA" id="ARBA00011890"/>
    </source>
</evidence>
<proteinExistence type="inferred from homology"/>
<keyword evidence="5" id="KW-0963">Cytoplasm</keyword>
<name>A0A918PXF5_9ACTN</name>
<dbReference type="InterPro" id="IPR029063">
    <property type="entry name" value="SAM-dependent_MTases_sf"/>
</dbReference>
<comment type="caution">
    <text evidence="12">The sequence shown here is derived from an EMBL/GenBank/DDBJ whole genome shotgun (WGS) entry which is preliminary data.</text>
</comment>
<dbReference type="GO" id="GO:0004719">
    <property type="term" value="F:protein-L-isoaspartate (D-aspartate) O-methyltransferase activity"/>
    <property type="evidence" value="ECO:0007669"/>
    <property type="project" value="UniProtKB-EC"/>
</dbReference>
<evidence type="ECO:0000256" key="8">
    <source>
        <dbReference type="ARBA" id="ARBA00022691"/>
    </source>
</evidence>
<protein>
    <recommendedName>
        <fullName evidence="4">Protein-L-isoaspartate O-methyltransferase</fullName>
        <ecNumber evidence="3">2.1.1.77</ecNumber>
    </recommendedName>
    <alternativeName>
        <fullName evidence="11">L-isoaspartyl protein carboxyl methyltransferase</fullName>
    </alternativeName>
    <alternativeName>
        <fullName evidence="9">Protein L-isoaspartyl methyltransferase</fullName>
    </alternativeName>
    <alternativeName>
        <fullName evidence="10">Protein-beta-aspartate methyltransferase</fullName>
    </alternativeName>
</protein>
<dbReference type="GO" id="GO:0032259">
    <property type="term" value="P:methylation"/>
    <property type="evidence" value="ECO:0007669"/>
    <property type="project" value="UniProtKB-KW"/>
</dbReference>